<reference evidence="2" key="1">
    <citation type="journal article" date="2012" name="Proc. Natl. Acad. Sci. U.S.A.">
        <title>Genome sequence of the button mushroom Agaricus bisporus reveals mechanisms governing adaptation to a humic-rich ecological niche.</title>
        <authorList>
            <person name="Morin E."/>
            <person name="Kohler A."/>
            <person name="Baker A.R."/>
            <person name="Foulongne-Oriol M."/>
            <person name="Lombard V."/>
            <person name="Nagy L.G."/>
            <person name="Ohm R.A."/>
            <person name="Patyshakuliyeva A."/>
            <person name="Brun A."/>
            <person name="Aerts A.L."/>
            <person name="Bailey A.M."/>
            <person name="Billette C."/>
            <person name="Coutinho P.M."/>
            <person name="Deakin G."/>
            <person name="Doddapaneni H."/>
            <person name="Floudas D."/>
            <person name="Grimwood J."/>
            <person name="Hilden K."/>
            <person name="Kuees U."/>
            <person name="LaButti K.M."/>
            <person name="Lapidus A."/>
            <person name="Lindquist E.A."/>
            <person name="Lucas S.M."/>
            <person name="Murat C."/>
            <person name="Riley R.W."/>
            <person name="Salamov A.A."/>
            <person name="Schmutz J."/>
            <person name="Subramanian V."/>
            <person name="Woesten H.A.B."/>
            <person name="Xu J."/>
            <person name="Eastwood D.C."/>
            <person name="Foster G.D."/>
            <person name="Sonnenberg A.S."/>
            <person name="Cullen D."/>
            <person name="de Vries R.P."/>
            <person name="Lundell T."/>
            <person name="Hibbett D.S."/>
            <person name="Henrissat B."/>
            <person name="Burton K.S."/>
            <person name="Kerrigan R.W."/>
            <person name="Challen M.P."/>
            <person name="Grigoriev I.V."/>
            <person name="Martin F."/>
        </authorList>
    </citation>
    <scope>NUCLEOTIDE SEQUENCE [LARGE SCALE GENOMIC DNA]</scope>
    <source>
        <strain evidence="2">JB137-S8 / ATCC MYA-4627 / FGSC 10392</strain>
    </source>
</reference>
<dbReference type="OrthoDB" id="2840473at2759"/>
<dbReference type="InterPro" id="IPR036691">
    <property type="entry name" value="Endo/exonu/phosph_ase_sf"/>
</dbReference>
<dbReference type="HOGENOM" id="CLU_192419_1_0_1"/>
<proteinExistence type="predicted"/>
<organism evidence="1 2">
    <name type="scientific">Agaricus bisporus var. burnettii (strain JB137-S8 / ATCC MYA-4627 / FGSC 10392)</name>
    <name type="common">White button mushroom</name>
    <dbReference type="NCBI Taxonomy" id="597362"/>
    <lineage>
        <taxon>Eukaryota</taxon>
        <taxon>Fungi</taxon>
        <taxon>Dikarya</taxon>
        <taxon>Basidiomycota</taxon>
        <taxon>Agaricomycotina</taxon>
        <taxon>Agaricomycetes</taxon>
        <taxon>Agaricomycetidae</taxon>
        <taxon>Agaricales</taxon>
        <taxon>Agaricineae</taxon>
        <taxon>Agaricaceae</taxon>
        <taxon>Agaricus</taxon>
    </lineage>
</organism>
<evidence type="ECO:0000313" key="2">
    <source>
        <dbReference type="Proteomes" id="UP000008493"/>
    </source>
</evidence>
<keyword evidence="2" id="KW-1185">Reference proteome</keyword>
<dbReference type="KEGG" id="abp:AGABI1DRAFT44539"/>
<dbReference type="OMA" id="CEDWDIL"/>
<protein>
    <recommendedName>
        <fullName evidence="3">Endonuclease/exonuclease/phosphatase domain-containing protein</fullName>
    </recommendedName>
</protein>
<sequence>MINVQSNYNRMRILQINMNRSEAAHLDLINRNLAKHWDVICLQEPHITKHGNIRTPKQFRQIFP</sequence>
<dbReference type="InParanoid" id="K5WN62"/>
<feature type="non-terminal residue" evidence="1">
    <location>
        <position position="64"/>
    </location>
</feature>
<dbReference type="RefSeq" id="XP_007332579.1">
    <property type="nucleotide sequence ID" value="XM_007332517.1"/>
</dbReference>
<dbReference type="GeneID" id="18829553"/>
<name>K5WN62_AGABU</name>
<accession>K5WN62</accession>
<dbReference type="Gene3D" id="3.60.10.10">
    <property type="entry name" value="Endonuclease/exonuclease/phosphatase"/>
    <property type="match status" value="1"/>
</dbReference>
<gene>
    <name evidence="1" type="ORF">AGABI1DRAFT_44539</name>
</gene>
<dbReference type="AlphaFoldDB" id="K5WN62"/>
<dbReference type="EMBL" id="JH971400">
    <property type="protein sequence ID" value="EKM76761.1"/>
    <property type="molecule type" value="Genomic_DNA"/>
</dbReference>
<dbReference type="SUPFAM" id="SSF56219">
    <property type="entry name" value="DNase I-like"/>
    <property type="match status" value="1"/>
</dbReference>
<evidence type="ECO:0000313" key="1">
    <source>
        <dbReference type="EMBL" id="EKM76761.1"/>
    </source>
</evidence>
<evidence type="ECO:0008006" key="3">
    <source>
        <dbReference type="Google" id="ProtNLM"/>
    </source>
</evidence>
<dbReference type="Proteomes" id="UP000008493">
    <property type="component" value="Unassembled WGS sequence"/>
</dbReference>